<gene>
    <name evidence="1" type="ORF">DEO72_LG7g1140</name>
</gene>
<proteinExistence type="predicted"/>
<protein>
    <submittedName>
        <fullName evidence="1">Uncharacterized protein</fullName>
    </submittedName>
</protein>
<dbReference type="Proteomes" id="UP000501690">
    <property type="component" value="Linkage Group LG7"/>
</dbReference>
<dbReference type="EMBL" id="CP039351">
    <property type="protein sequence ID" value="QCD99854.1"/>
    <property type="molecule type" value="Genomic_DNA"/>
</dbReference>
<evidence type="ECO:0000313" key="2">
    <source>
        <dbReference type="Proteomes" id="UP000501690"/>
    </source>
</evidence>
<sequence length="124" mass="13712">MFIRHPKPQLKRCHLSHNSRNDTCLTPISSNNSRDMFCATTQGTPASRPSGYQQSLVDHTHPKQANTRLASTLSPGAVLELPDKTCFKTAWRGTRTVRRQAPLMPLTCRCRLAGPASPPGATRF</sequence>
<accession>A0A4D6MJG8</accession>
<keyword evidence="2" id="KW-1185">Reference proteome</keyword>
<reference evidence="1 2" key="1">
    <citation type="submission" date="2019-04" db="EMBL/GenBank/DDBJ databases">
        <title>An improved genome assembly and genetic linkage map for asparagus bean, Vigna unguiculata ssp. sesquipedialis.</title>
        <authorList>
            <person name="Xia Q."/>
            <person name="Zhang R."/>
            <person name="Dong Y."/>
        </authorList>
    </citation>
    <scope>NUCLEOTIDE SEQUENCE [LARGE SCALE GENOMIC DNA]</scope>
    <source>
        <tissue evidence="1">Leaf</tissue>
    </source>
</reference>
<organism evidence="1 2">
    <name type="scientific">Vigna unguiculata</name>
    <name type="common">Cowpea</name>
    <dbReference type="NCBI Taxonomy" id="3917"/>
    <lineage>
        <taxon>Eukaryota</taxon>
        <taxon>Viridiplantae</taxon>
        <taxon>Streptophyta</taxon>
        <taxon>Embryophyta</taxon>
        <taxon>Tracheophyta</taxon>
        <taxon>Spermatophyta</taxon>
        <taxon>Magnoliopsida</taxon>
        <taxon>eudicotyledons</taxon>
        <taxon>Gunneridae</taxon>
        <taxon>Pentapetalae</taxon>
        <taxon>rosids</taxon>
        <taxon>fabids</taxon>
        <taxon>Fabales</taxon>
        <taxon>Fabaceae</taxon>
        <taxon>Papilionoideae</taxon>
        <taxon>50 kb inversion clade</taxon>
        <taxon>NPAAA clade</taxon>
        <taxon>indigoferoid/millettioid clade</taxon>
        <taxon>Phaseoleae</taxon>
        <taxon>Vigna</taxon>
    </lineage>
</organism>
<name>A0A4D6MJG8_VIGUN</name>
<evidence type="ECO:0000313" key="1">
    <source>
        <dbReference type="EMBL" id="QCD99854.1"/>
    </source>
</evidence>
<dbReference type="AlphaFoldDB" id="A0A4D6MJG8"/>